<feature type="transmembrane region" description="Helical" evidence="4">
    <location>
        <begin position="97"/>
        <end position="118"/>
    </location>
</feature>
<dbReference type="EMBL" id="WMJX01000036">
    <property type="protein sequence ID" value="MTG98967.1"/>
    <property type="molecule type" value="Genomic_DNA"/>
</dbReference>
<dbReference type="RefSeq" id="WP_155092976.1">
    <property type="nucleotide sequence ID" value="NZ_WMJX01000036.1"/>
</dbReference>
<feature type="transmembrane region" description="Helical" evidence="4">
    <location>
        <begin position="198"/>
        <end position="215"/>
    </location>
</feature>
<keyword evidence="7" id="KW-1185">Reference proteome</keyword>
<dbReference type="PROSITE" id="PS01124">
    <property type="entry name" value="HTH_ARAC_FAMILY_2"/>
    <property type="match status" value="1"/>
</dbReference>
<keyword evidence="2" id="KW-0238">DNA-binding</keyword>
<keyword evidence="4" id="KW-0472">Membrane</keyword>
<feature type="transmembrane region" description="Helical" evidence="4">
    <location>
        <begin position="167"/>
        <end position="186"/>
    </location>
</feature>
<comment type="caution">
    <text evidence="6">The sequence shown here is derived from an EMBL/GenBank/DDBJ whole genome shotgun (WGS) entry which is preliminary data.</text>
</comment>
<dbReference type="PRINTS" id="PR00032">
    <property type="entry name" value="HTHARAC"/>
</dbReference>
<evidence type="ECO:0000313" key="7">
    <source>
        <dbReference type="Proteomes" id="UP000438760"/>
    </source>
</evidence>
<name>A0A6I3LMM1_9FLAO</name>
<reference evidence="6 7" key="1">
    <citation type="submission" date="2019-11" db="EMBL/GenBank/DDBJ databases">
        <title>Genome of Strain BIT-d1.</title>
        <authorList>
            <person name="Yang Y."/>
        </authorList>
    </citation>
    <scope>NUCLEOTIDE SEQUENCE [LARGE SCALE GENOMIC DNA]</scope>
    <source>
        <strain evidence="6 7">BIT-d1</strain>
    </source>
</reference>
<keyword evidence="4" id="KW-0812">Transmembrane</keyword>
<feature type="transmembrane region" description="Helical" evidence="4">
    <location>
        <begin position="63"/>
        <end position="85"/>
    </location>
</feature>
<dbReference type="GO" id="GO:0003700">
    <property type="term" value="F:DNA-binding transcription factor activity"/>
    <property type="evidence" value="ECO:0007669"/>
    <property type="project" value="InterPro"/>
</dbReference>
<proteinExistence type="predicted"/>
<sequence>MDTVLYIFVLSVAVIFASISYFINSRLVTKTASQAVLRVFLLFFIFHCSYIAISKFFFSDNTFLSLGSPFMVFYGPFFHITLNALKTQVDGYKKRNTFIIIHFIPALVFSFLYIYILNIGESNIDISFLIHYYLVMYVSTGVIVSGYAVYGYIVINQLSLSYRFRVLIIQVIWVMLFMSIMLVGLVTYNAIPNNDYDIVYFGMLFLAFFIFRFYTKRVNSTSNNDEVFVGQINRDVIQHTDSDVSPLVDEGSKYEKSKVPDELLNQYRSKVEKVLVEDKMFLESDFSIERLEEETGVSKHHLSQLFTLKYNSNFKPYLNKLRISYAIEIIANTKEDINISELGEQCGFNSRTSFFRSFKKNTGVSPSDYIDQHKQQQK</sequence>
<keyword evidence="1" id="KW-0805">Transcription regulation</keyword>
<accession>A0A6I3LMM1</accession>
<dbReference type="GO" id="GO:0043565">
    <property type="term" value="F:sequence-specific DNA binding"/>
    <property type="evidence" value="ECO:0007669"/>
    <property type="project" value="InterPro"/>
</dbReference>
<dbReference type="InterPro" id="IPR009057">
    <property type="entry name" value="Homeodomain-like_sf"/>
</dbReference>
<keyword evidence="3" id="KW-0804">Transcription</keyword>
<evidence type="ECO:0000256" key="3">
    <source>
        <dbReference type="ARBA" id="ARBA00023163"/>
    </source>
</evidence>
<gene>
    <name evidence="6" type="ORF">GJV76_12640</name>
</gene>
<evidence type="ECO:0000313" key="6">
    <source>
        <dbReference type="EMBL" id="MTG98967.1"/>
    </source>
</evidence>
<dbReference type="SUPFAM" id="SSF46689">
    <property type="entry name" value="Homeodomain-like"/>
    <property type="match status" value="1"/>
</dbReference>
<dbReference type="Pfam" id="PF12833">
    <property type="entry name" value="HTH_18"/>
    <property type="match status" value="1"/>
</dbReference>
<feature type="transmembrane region" description="Helical" evidence="4">
    <location>
        <begin position="6"/>
        <end position="23"/>
    </location>
</feature>
<evidence type="ECO:0000256" key="1">
    <source>
        <dbReference type="ARBA" id="ARBA00023015"/>
    </source>
</evidence>
<dbReference type="PANTHER" id="PTHR43280:SF29">
    <property type="entry name" value="ARAC-FAMILY TRANSCRIPTIONAL REGULATOR"/>
    <property type="match status" value="1"/>
</dbReference>
<dbReference type="InterPro" id="IPR018060">
    <property type="entry name" value="HTH_AraC"/>
</dbReference>
<dbReference type="InterPro" id="IPR020449">
    <property type="entry name" value="Tscrpt_reg_AraC-type_HTH"/>
</dbReference>
<dbReference type="OrthoDB" id="9779074at2"/>
<protein>
    <submittedName>
        <fullName evidence="6">Helix-turn-helix domain-containing protein</fullName>
    </submittedName>
</protein>
<dbReference type="AlphaFoldDB" id="A0A6I3LMM1"/>
<dbReference type="InterPro" id="IPR018062">
    <property type="entry name" value="HTH_AraC-typ_CS"/>
</dbReference>
<feature type="transmembrane region" description="Helical" evidence="4">
    <location>
        <begin position="35"/>
        <end position="57"/>
    </location>
</feature>
<dbReference type="Proteomes" id="UP000438760">
    <property type="component" value="Unassembled WGS sequence"/>
</dbReference>
<keyword evidence="4" id="KW-1133">Transmembrane helix</keyword>
<evidence type="ECO:0000259" key="5">
    <source>
        <dbReference type="PROSITE" id="PS01124"/>
    </source>
</evidence>
<evidence type="ECO:0000256" key="2">
    <source>
        <dbReference type="ARBA" id="ARBA00023125"/>
    </source>
</evidence>
<organism evidence="6 7">
    <name type="scientific">Myroides albus</name>
    <dbReference type="NCBI Taxonomy" id="2562892"/>
    <lineage>
        <taxon>Bacteria</taxon>
        <taxon>Pseudomonadati</taxon>
        <taxon>Bacteroidota</taxon>
        <taxon>Flavobacteriia</taxon>
        <taxon>Flavobacteriales</taxon>
        <taxon>Flavobacteriaceae</taxon>
        <taxon>Myroides</taxon>
    </lineage>
</organism>
<dbReference type="PANTHER" id="PTHR43280">
    <property type="entry name" value="ARAC-FAMILY TRANSCRIPTIONAL REGULATOR"/>
    <property type="match status" value="1"/>
</dbReference>
<dbReference type="SMART" id="SM00342">
    <property type="entry name" value="HTH_ARAC"/>
    <property type="match status" value="1"/>
</dbReference>
<feature type="transmembrane region" description="Helical" evidence="4">
    <location>
        <begin position="130"/>
        <end position="155"/>
    </location>
</feature>
<dbReference type="Gene3D" id="1.10.10.60">
    <property type="entry name" value="Homeodomain-like"/>
    <property type="match status" value="2"/>
</dbReference>
<evidence type="ECO:0000256" key="4">
    <source>
        <dbReference type="SAM" id="Phobius"/>
    </source>
</evidence>
<dbReference type="PROSITE" id="PS00041">
    <property type="entry name" value="HTH_ARAC_FAMILY_1"/>
    <property type="match status" value="1"/>
</dbReference>
<feature type="domain" description="HTH araC/xylS-type" evidence="5">
    <location>
        <begin position="272"/>
        <end position="372"/>
    </location>
</feature>